<dbReference type="EMBL" id="JANJYJ010000003">
    <property type="protein sequence ID" value="KAK3222108.1"/>
    <property type="molecule type" value="Genomic_DNA"/>
</dbReference>
<protein>
    <submittedName>
        <fullName evidence="1">Uncharacterized protein</fullName>
    </submittedName>
</protein>
<sequence length="124" mass="13852">MHGAPISISSIDGLGKIHGGFIKALGLQKSKGWPKEITKLNPNEVGLFDLINMLFSSNIEKRKFVESSEVEEQDLWRRWIMFISIVVQKLLLFFAKPMSIFGSAIEFFLNLLSINGNLASLALA</sequence>
<reference evidence="1" key="1">
    <citation type="journal article" date="2023" name="Plant J.">
        <title>Genome sequences and population genomics provide insights into the demographic history, inbreeding, and mutation load of two 'living fossil' tree species of Dipteronia.</title>
        <authorList>
            <person name="Feng Y."/>
            <person name="Comes H.P."/>
            <person name="Chen J."/>
            <person name="Zhu S."/>
            <person name="Lu R."/>
            <person name="Zhang X."/>
            <person name="Li P."/>
            <person name="Qiu J."/>
            <person name="Olsen K.M."/>
            <person name="Qiu Y."/>
        </authorList>
    </citation>
    <scope>NUCLEOTIDE SEQUENCE</scope>
    <source>
        <strain evidence="1">NBL</strain>
    </source>
</reference>
<comment type="caution">
    <text evidence="1">The sequence shown here is derived from an EMBL/GenBank/DDBJ whole genome shotgun (WGS) entry which is preliminary data.</text>
</comment>
<dbReference type="GO" id="GO:0004806">
    <property type="term" value="F:triacylglycerol lipase activity"/>
    <property type="evidence" value="ECO:0007669"/>
    <property type="project" value="InterPro"/>
</dbReference>
<gene>
    <name evidence="1" type="ORF">Dsin_009133</name>
</gene>
<organism evidence="1 2">
    <name type="scientific">Dipteronia sinensis</name>
    <dbReference type="NCBI Taxonomy" id="43782"/>
    <lineage>
        <taxon>Eukaryota</taxon>
        <taxon>Viridiplantae</taxon>
        <taxon>Streptophyta</taxon>
        <taxon>Embryophyta</taxon>
        <taxon>Tracheophyta</taxon>
        <taxon>Spermatophyta</taxon>
        <taxon>Magnoliopsida</taxon>
        <taxon>eudicotyledons</taxon>
        <taxon>Gunneridae</taxon>
        <taxon>Pentapetalae</taxon>
        <taxon>rosids</taxon>
        <taxon>malvids</taxon>
        <taxon>Sapindales</taxon>
        <taxon>Sapindaceae</taxon>
        <taxon>Hippocastanoideae</taxon>
        <taxon>Acereae</taxon>
        <taxon>Dipteronia</taxon>
    </lineage>
</organism>
<dbReference type="InterPro" id="IPR044819">
    <property type="entry name" value="OBL-like"/>
</dbReference>
<dbReference type="PANTHER" id="PTHR46086:SF17">
    <property type="entry name" value="ALPHA_BETA-HYDROLASES SUPERFAMILY PROTEIN"/>
    <property type="match status" value="1"/>
</dbReference>
<evidence type="ECO:0000313" key="2">
    <source>
        <dbReference type="Proteomes" id="UP001281410"/>
    </source>
</evidence>
<dbReference type="Proteomes" id="UP001281410">
    <property type="component" value="Unassembled WGS sequence"/>
</dbReference>
<dbReference type="GO" id="GO:0006629">
    <property type="term" value="P:lipid metabolic process"/>
    <property type="evidence" value="ECO:0007669"/>
    <property type="project" value="InterPro"/>
</dbReference>
<dbReference type="PANTHER" id="PTHR46086">
    <property type="entry name" value="ALPHA/BETA-HYDROLASES SUPERFAMILY PROTEIN"/>
    <property type="match status" value="1"/>
</dbReference>
<evidence type="ECO:0000313" key="1">
    <source>
        <dbReference type="EMBL" id="KAK3222108.1"/>
    </source>
</evidence>
<dbReference type="AlphaFoldDB" id="A0AAE0AQH5"/>
<name>A0AAE0AQH5_9ROSI</name>
<proteinExistence type="predicted"/>
<accession>A0AAE0AQH5</accession>
<keyword evidence="2" id="KW-1185">Reference proteome</keyword>